<evidence type="ECO:0000256" key="1">
    <source>
        <dbReference type="SAM" id="SignalP"/>
    </source>
</evidence>
<dbReference type="Gene3D" id="3.30.70.850">
    <property type="entry name" value="Peptidase S8, pro-domain"/>
    <property type="match status" value="1"/>
</dbReference>
<keyword evidence="1" id="KW-0732">Signal</keyword>
<feature type="domain" description="Peptidase S8 pro-domain" evidence="2">
    <location>
        <begin position="26"/>
        <end position="52"/>
    </location>
</feature>
<dbReference type="AlphaFoldDB" id="A0A8S4FYB2"/>
<comment type="caution">
    <text evidence="3">The sequence shown here is derived from an EMBL/GenBank/DDBJ whole genome shotgun (WGS) entry which is preliminary data.</text>
</comment>
<dbReference type="InterPro" id="IPR032815">
    <property type="entry name" value="S8_pro-domain"/>
</dbReference>
<proteinExistence type="predicted"/>
<reference evidence="3" key="1">
    <citation type="submission" date="2020-11" db="EMBL/GenBank/DDBJ databases">
        <authorList>
            <person name="Whiteford S."/>
        </authorList>
    </citation>
    <scope>NUCLEOTIDE SEQUENCE</scope>
</reference>
<name>A0A8S4FYB2_PLUXY</name>
<feature type="signal peptide" evidence="1">
    <location>
        <begin position="1"/>
        <end position="19"/>
    </location>
</feature>
<sequence>MGLKACWLVLLLVTGGSVPQHLYHHQFAVHVPAGPDVVDDLAHRHGFLNHGQG</sequence>
<dbReference type="Proteomes" id="UP000653454">
    <property type="component" value="Unassembled WGS sequence"/>
</dbReference>
<dbReference type="SUPFAM" id="SSF54897">
    <property type="entry name" value="Protease propeptides/inhibitors"/>
    <property type="match status" value="1"/>
</dbReference>
<dbReference type="InterPro" id="IPR038466">
    <property type="entry name" value="S8_pro-domain_sf"/>
</dbReference>
<feature type="chain" id="PRO_5035859992" evidence="1">
    <location>
        <begin position="20"/>
        <end position="53"/>
    </location>
</feature>
<organism evidence="3 4">
    <name type="scientific">Plutella xylostella</name>
    <name type="common">Diamondback moth</name>
    <name type="synonym">Plutella maculipennis</name>
    <dbReference type="NCBI Taxonomy" id="51655"/>
    <lineage>
        <taxon>Eukaryota</taxon>
        <taxon>Metazoa</taxon>
        <taxon>Ecdysozoa</taxon>
        <taxon>Arthropoda</taxon>
        <taxon>Hexapoda</taxon>
        <taxon>Insecta</taxon>
        <taxon>Pterygota</taxon>
        <taxon>Neoptera</taxon>
        <taxon>Endopterygota</taxon>
        <taxon>Lepidoptera</taxon>
        <taxon>Glossata</taxon>
        <taxon>Ditrysia</taxon>
        <taxon>Yponomeutoidea</taxon>
        <taxon>Plutellidae</taxon>
        <taxon>Plutella</taxon>
    </lineage>
</organism>
<protein>
    <submittedName>
        <fullName evidence="3">(diamondback moth) hypothetical protein</fullName>
    </submittedName>
</protein>
<accession>A0A8S4FYB2</accession>
<evidence type="ECO:0000313" key="3">
    <source>
        <dbReference type="EMBL" id="CAG9133209.1"/>
    </source>
</evidence>
<gene>
    <name evidence="3" type="ORF">PLXY2_LOCUS11470</name>
</gene>
<dbReference type="EMBL" id="CAJHNJ030000058">
    <property type="protein sequence ID" value="CAG9133209.1"/>
    <property type="molecule type" value="Genomic_DNA"/>
</dbReference>
<dbReference type="Pfam" id="PF16470">
    <property type="entry name" value="S8_pro-domain"/>
    <property type="match status" value="1"/>
</dbReference>
<evidence type="ECO:0000259" key="2">
    <source>
        <dbReference type="Pfam" id="PF16470"/>
    </source>
</evidence>
<evidence type="ECO:0000313" key="4">
    <source>
        <dbReference type="Proteomes" id="UP000653454"/>
    </source>
</evidence>
<keyword evidence="4" id="KW-1185">Reference proteome</keyword>